<comment type="similarity">
    <text evidence="1">Belongs to the thioesterase PaaI family.</text>
</comment>
<dbReference type="NCBIfam" id="TIGR00369">
    <property type="entry name" value="unchar_dom_1"/>
    <property type="match status" value="1"/>
</dbReference>
<organism evidence="4 5">
    <name type="scientific">Mycena sanguinolenta</name>
    <dbReference type="NCBI Taxonomy" id="230812"/>
    <lineage>
        <taxon>Eukaryota</taxon>
        <taxon>Fungi</taxon>
        <taxon>Dikarya</taxon>
        <taxon>Basidiomycota</taxon>
        <taxon>Agaricomycotina</taxon>
        <taxon>Agaricomycetes</taxon>
        <taxon>Agaricomycetidae</taxon>
        <taxon>Agaricales</taxon>
        <taxon>Marasmiineae</taxon>
        <taxon>Mycenaceae</taxon>
        <taxon>Mycena</taxon>
    </lineage>
</organism>
<dbReference type="InterPro" id="IPR003736">
    <property type="entry name" value="PAAI_dom"/>
</dbReference>
<evidence type="ECO:0000259" key="3">
    <source>
        <dbReference type="Pfam" id="PF03061"/>
    </source>
</evidence>
<dbReference type="InterPro" id="IPR006683">
    <property type="entry name" value="Thioestr_dom"/>
</dbReference>
<dbReference type="AlphaFoldDB" id="A0A8H7DP05"/>
<evidence type="ECO:0000256" key="2">
    <source>
        <dbReference type="ARBA" id="ARBA00022801"/>
    </source>
</evidence>
<proteinExistence type="inferred from homology"/>
<evidence type="ECO:0000313" key="5">
    <source>
        <dbReference type="Proteomes" id="UP000623467"/>
    </source>
</evidence>
<gene>
    <name evidence="4" type="ORF">MSAN_00240600</name>
</gene>
<dbReference type="SUPFAM" id="SSF54637">
    <property type="entry name" value="Thioesterase/thiol ester dehydrase-isomerase"/>
    <property type="match status" value="1"/>
</dbReference>
<dbReference type="CDD" id="cd03443">
    <property type="entry name" value="PaaI_thioesterase"/>
    <property type="match status" value="1"/>
</dbReference>
<keyword evidence="5" id="KW-1185">Reference proteome</keyword>
<feature type="domain" description="Thioesterase" evidence="3">
    <location>
        <begin position="118"/>
        <end position="189"/>
    </location>
</feature>
<dbReference type="PANTHER" id="PTHR21660:SF1">
    <property type="entry name" value="ACYL-COENZYME A THIOESTERASE 13"/>
    <property type="match status" value="1"/>
</dbReference>
<dbReference type="OrthoDB" id="2831072at2759"/>
<dbReference type="InterPro" id="IPR039298">
    <property type="entry name" value="ACOT13"/>
</dbReference>
<evidence type="ECO:0000313" key="4">
    <source>
        <dbReference type="EMBL" id="KAF7378161.1"/>
    </source>
</evidence>
<protein>
    <submittedName>
        <fullName evidence="4">4HBT domain-containing protein</fullName>
    </submittedName>
</protein>
<sequence>MVLRGVELTAFAAITDAIETGPALLDIYSNYCHALLSLSGMAISGNLDTDILEVFQDIPHYFGMNRRADEGSPAFGDSIIARLVVTHASVEKAEDHLDREGKLVCELTVTEDMLNGRGTVHGGCSALLVDVCSSLALFVLQPEIPSVSSSMNVVYHSPATVGETLRIVNSTIAVGARAMSARTEIWSATKNRLVASAIQIMVQPSAKL</sequence>
<evidence type="ECO:0000256" key="1">
    <source>
        <dbReference type="ARBA" id="ARBA00008324"/>
    </source>
</evidence>
<name>A0A8H7DP05_9AGAR</name>
<reference evidence="4" key="1">
    <citation type="submission" date="2020-05" db="EMBL/GenBank/DDBJ databases">
        <title>Mycena genomes resolve the evolution of fungal bioluminescence.</title>
        <authorList>
            <person name="Tsai I.J."/>
        </authorList>
    </citation>
    <scope>NUCLEOTIDE SEQUENCE</scope>
    <source>
        <strain evidence="4">160909Yilan</strain>
    </source>
</reference>
<accession>A0A8H7DP05</accession>
<dbReference type="PANTHER" id="PTHR21660">
    <property type="entry name" value="THIOESTERASE SUPERFAMILY MEMBER-RELATED"/>
    <property type="match status" value="1"/>
</dbReference>
<comment type="caution">
    <text evidence="4">The sequence shown here is derived from an EMBL/GenBank/DDBJ whole genome shotgun (WGS) entry which is preliminary data.</text>
</comment>
<dbReference type="GO" id="GO:0047617">
    <property type="term" value="F:fatty acyl-CoA hydrolase activity"/>
    <property type="evidence" value="ECO:0007669"/>
    <property type="project" value="InterPro"/>
</dbReference>
<dbReference type="Gene3D" id="3.10.129.10">
    <property type="entry name" value="Hotdog Thioesterase"/>
    <property type="match status" value="1"/>
</dbReference>
<keyword evidence="2" id="KW-0378">Hydrolase</keyword>
<dbReference type="EMBL" id="JACAZH010000001">
    <property type="protein sequence ID" value="KAF7378161.1"/>
    <property type="molecule type" value="Genomic_DNA"/>
</dbReference>
<dbReference type="Pfam" id="PF03061">
    <property type="entry name" value="4HBT"/>
    <property type="match status" value="1"/>
</dbReference>
<dbReference type="InterPro" id="IPR029069">
    <property type="entry name" value="HotDog_dom_sf"/>
</dbReference>
<dbReference type="Proteomes" id="UP000623467">
    <property type="component" value="Unassembled WGS sequence"/>
</dbReference>